<sequence length="112" mass="13013">MEAVKDTQATLETRGSKASQRAEVMNWDGTYSWLDYTRLQARPSKPHRHVHKNPPEICLLVRRALDLTKCVGFVDKESEQDKASTWLQETCCDPDSRCQWSWKDNISWKACI</sequence>
<protein>
    <submittedName>
        <fullName evidence="1">Uncharacterized protein</fullName>
    </submittedName>
</protein>
<proteinExistence type="predicted"/>
<comment type="caution">
    <text evidence="1">The sequence shown here is derived from an EMBL/GenBank/DDBJ whole genome shotgun (WGS) entry which is preliminary data.</text>
</comment>
<organism evidence="1 2">
    <name type="scientific">Acer negundo</name>
    <name type="common">Box elder</name>
    <dbReference type="NCBI Taxonomy" id="4023"/>
    <lineage>
        <taxon>Eukaryota</taxon>
        <taxon>Viridiplantae</taxon>
        <taxon>Streptophyta</taxon>
        <taxon>Embryophyta</taxon>
        <taxon>Tracheophyta</taxon>
        <taxon>Spermatophyta</taxon>
        <taxon>Magnoliopsida</taxon>
        <taxon>eudicotyledons</taxon>
        <taxon>Gunneridae</taxon>
        <taxon>Pentapetalae</taxon>
        <taxon>rosids</taxon>
        <taxon>malvids</taxon>
        <taxon>Sapindales</taxon>
        <taxon>Sapindaceae</taxon>
        <taxon>Hippocastanoideae</taxon>
        <taxon>Acereae</taxon>
        <taxon>Acer</taxon>
    </lineage>
</organism>
<dbReference type="Proteomes" id="UP001064489">
    <property type="component" value="Chromosome 1"/>
</dbReference>
<accession>A0AAD5JBI7</accession>
<name>A0AAD5JBI7_ACENE</name>
<evidence type="ECO:0000313" key="2">
    <source>
        <dbReference type="Proteomes" id="UP001064489"/>
    </source>
</evidence>
<reference evidence="1" key="1">
    <citation type="journal article" date="2022" name="Plant J.">
        <title>Strategies of tolerance reflected in two North American maple genomes.</title>
        <authorList>
            <person name="McEvoy S.L."/>
            <person name="Sezen U.U."/>
            <person name="Trouern-Trend A."/>
            <person name="McMahon S.M."/>
            <person name="Schaberg P.G."/>
            <person name="Yang J."/>
            <person name="Wegrzyn J.L."/>
            <person name="Swenson N.G."/>
        </authorList>
    </citation>
    <scope>NUCLEOTIDE SEQUENCE</scope>
    <source>
        <strain evidence="1">91603</strain>
    </source>
</reference>
<dbReference type="AlphaFoldDB" id="A0AAD5JBI7"/>
<evidence type="ECO:0000313" key="1">
    <source>
        <dbReference type="EMBL" id="KAI9193778.1"/>
    </source>
</evidence>
<dbReference type="EMBL" id="JAJSOW010000003">
    <property type="protein sequence ID" value="KAI9193778.1"/>
    <property type="molecule type" value="Genomic_DNA"/>
</dbReference>
<reference evidence="1" key="2">
    <citation type="submission" date="2023-02" db="EMBL/GenBank/DDBJ databases">
        <authorList>
            <person name="Swenson N.G."/>
            <person name="Wegrzyn J.L."/>
            <person name="Mcevoy S.L."/>
        </authorList>
    </citation>
    <scope>NUCLEOTIDE SEQUENCE</scope>
    <source>
        <strain evidence="1">91603</strain>
        <tissue evidence="1">Leaf</tissue>
    </source>
</reference>
<keyword evidence="2" id="KW-1185">Reference proteome</keyword>
<gene>
    <name evidence="1" type="ORF">LWI28_000122</name>
</gene>